<sequence>MIHLDLNNAKTDWYSIYISYVLLFLAGVQMTVYYTSMWTYLQFLDPTSDINILGVIIASFSVGQGVASPIFGWWCQRTRQIKIPTIVGSAFIILGNMLYAVLPNCSNGSVFTMFLVSRILVGIGAASSGVLRAYIATACIPDDRRKAVSLAIAMVVGGITIGPLIQACFAGLGVTHNKILFMTVNMLTAPSIVMVIIYIIGTIFFWLKFVPVFIGIEEPKKSKQSIEDQSLETDKFILPNYDMTAVVICNFINFVQSSIGTNLEALATVLVISMYNWTDQDAILYNGLLIAASSLLSCKNYFLQAFSFVKNIDQRKLILFGLFVFLSFHLLNYPWFFYTEKLDYIPLDENSTIENTAIHGGCSRKFEWCETITRVPVAIYIATMIICLAYGFPFTFNPNNTLYSDVLGPRRQNSMMGIFEAVGAFARVIGPMIGGYLFNISGPKYTMIFQTVLLVLAVLTIFIFWKRLVPLKLIIKS</sequence>
<proteinExistence type="predicted"/>
<evidence type="ECO:0000313" key="2">
    <source>
        <dbReference type="WBParaSite" id="RSKR_0000289600.1"/>
    </source>
</evidence>
<name>A0AC35TQ79_9BILA</name>
<protein>
    <submittedName>
        <fullName evidence="2">MFS domain-containing protein</fullName>
    </submittedName>
</protein>
<reference evidence="2" key="1">
    <citation type="submission" date="2016-11" db="UniProtKB">
        <authorList>
            <consortium name="WormBaseParasite"/>
        </authorList>
    </citation>
    <scope>IDENTIFICATION</scope>
    <source>
        <strain evidence="2">KR3021</strain>
    </source>
</reference>
<dbReference type="WBParaSite" id="RSKR_0000289600.1">
    <property type="protein sequence ID" value="RSKR_0000289600.1"/>
    <property type="gene ID" value="RSKR_0000289600"/>
</dbReference>
<organism evidence="1 2">
    <name type="scientific">Rhabditophanes sp. KR3021</name>
    <dbReference type="NCBI Taxonomy" id="114890"/>
    <lineage>
        <taxon>Eukaryota</taxon>
        <taxon>Metazoa</taxon>
        <taxon>Ecdysozoa</taxon>
        <taxon>Nematoda</taxon>
        <taxon>Chromadorea</taxon>
        <taxon>Rhabditida</taxon>
        <taxon>Tylenchina</taxon>
        <taxon>Panagrolaimomorpha</taxon>
        <taxon>Strongyloidoidea</taxon>
        <taxon>Alloionematidae</taxon>
        <taxon>Rhabditophanes</taxon>
    </lineage>
</organism>
<dbReference type="Proteomes" id="UP000095286">
    <property type="component" value="Unplaced"/>
</dbReference>
<evidence type="ECO:0000313" key="1">
    <source>
        <dbReference type="Proteomes" id="UP000095286"/>
    </source>
</evidence>
<accession>A0AC35TQ79</accession>